<keyword evidence="2" id="KW-1185">Reference proteome</keyword>
<reference evidence="1 2" key="1">
    <citation type="journal article" date="2013" name="Nature">
        <title>Insights into bilaterian evolution from three spiralian genomes.</title>
        <authorList>
            <person name="Simakov O."/>
            <person name="Marletaz F."/>
            <person name="Cho S.J."/>
            <person name="Edsinger-Gonzales E."/>
            <person name="Havlak P."/>
            <person name="Hellsten U."/>
            <person name="Kuo D.H."/>
            <person name="Larsson T."/>
            <person name="Lv J."/>
            <person name="Arendt D."/>
            <person name="Savage R."/>
            <person name="Osoegawa K."/>
            <person name="de Jong P."/>
            <person name="Grimwood J."/>
            <person name="Chapman J.A."/>
            <person name="Shapiro H."/>
            <person name="Aerts A."/>
            <person name="Otillar R.P."/>
            <person name="Terry A.Y."/>
            <person name="Boore J.L."/>
            <person name="Grigoriev I.V."/>
            <person name="Lindberg D.R."/>
            <person name="Seaver E.C."/>
            <person name="Weisblat D.A."/>
            <person name="Putnam N.H."/>
            <person name="Rokhsar D.S."/>
        </authorList>
    </citation>
    <scope>NUCLEOTIDE SEQUENCE [LARGE SCALE GENOMIC DNA]</scope>
</reference>
<accession>V3ZKZ6</accession>
<gene>
    <name evidence="1" type="ORF">LOTGIDRAFT_169710</name>
</gene>
<dbReference type="KEGG" id="lgi:LOTGIDRAFT_169710"/>
<dbReference type="STRING" id="225164.V3ZKZ6"/>
<name>V3ZKZ6_LOTGI</name>
<proteinExistence type="predicted"/>
<dbReference type="CTD" id="20241203"/>
<dbReference type="RefSeq" id="XP_009066257.1">
    <property type="nucleotide sequence ID" value="XM_009068009.1"/>
</dbReference>
<protein>
    <submittedName>
        <fullName evidence="1">Uncharacterized protein</fullName>
    </submittedName>
</protein>
<evidence type="ECO:0000313" key="2">
    <source>
        <dbReference type="Proteomes" id="UP000030746"/>
    </source>
</evidence>
<sequence>MSLPYVVSVVGNAMKQRAPFKSLILTNMKQCVSNVGLRNTNRLCRCETTNFYATHVRDKRLSLNSSDSDLQANSFESFRCYSLDSAEFDREQAENEKLPDSHGPVRMTITEEGKLQVNTTVNDVVNNNNNNNLEKSVKSKLKELINENQIECATEFLELTVKLLIKKLSRNGSVESLLHLQHFLLDNNLYSCNEIHFLKSLRTVFHESGRIKDAIHYLRTLCKNNQDYSKFQNIFMCLTPMILKKFPQFQSDIVSIVNEYKVSRFPQLERELWKCFILSENFKEAENYMKEIQNIKGDLPKLFEDINSIIRNSNGIEDQEQVRRYLLIAGEDWGLKKWFLLVIYENYLVSLCE</sequence>
<dbReference type="AlphaFoldDB" id="V3ZKZ6"/>
<dbReference type="EMBL" id="KB203796">
    <property type="protein sequence ID" value="ESO83075.1"/>
    <property type="molecule type" value="Genomic_DNA"/>
</dbReference>
<evidence type="ECO:0000313" key="1">
    <source>
        <dbReference type="EMBL" id="ESO83075.1"/>
    </source>
</evidence>
<dbReference type="Proteomes" id="UP000030746">
    <property type="component" value="Unassembled WGS sequence"/>
</dbReference>
<dbReference type="HOGENOM" id="CLU_785936_0_0_1"/>
<dbReference type="GeneID" id="20241203"/>
<organism evidence="1 2">
    <name type="scientific">Lottia gigantea</name>
    <name type="common">Giant owl limpet</name>
    <dbReference type="NCBI Taxonomy" id="225164"/>
    <lineage>
        <taxon>Eukaryota</taxon>
        <taxon>Metazoa</taxon>
        <taxon>Spiralia</taxon>
        <taxon>Lophotrochozoa</taxon>
        <taxon>Mollusca</taxon>
        <taxon>Gastropoda</taxon>
        <taxon>Patellogastropoda</taxon>
        <taxon>Lottioidea</taxon>
        <taxon>Lottiidae</taxon>
        <taxon>Lottia</taxon>
    </lineage>
</organism>